<dbReference type="EMBL" id="FQVD01000043">
    <property type="protein sequence ID" value="SHF88743.1"/>
    <property type="molecule type" value="Genomic_DNA"/>
</dbReference>
<evidence type="ECO:0000313" key="1">
    <source>
        <dbReference type="EMBL" id="SHF74437.1"/>
    </source>
</evidence>
<gene>
    <name evidence="1" type="ORF">SAMN05444349_13248</name>
    <name evidence="2" type="ORF">SAMN05444349_1431</name>
</gene>
<sequence>PDGLITNYGDKLDFKYEIGGQADIIVKDRRLIERLFDNLKFNIK</sequence>
<organism evidence="2 3">
    <name type="scientific">Bacteroides faecichinchillae</name>
    <dbReference type="NCBI Taxonomy" id="871325"/>
    <lineage>
        <taxon>Bacteria</taxon>
        <taxon>Pseudomonadati</taxon>
        <taxon>Bacteroidota</taxon>
        <taxon>Bacteroidia</taxon>
        <taxon>Bacteroidales</taxon>
        <taxon>Bacteroidaceae</taxon>
        <taxon>Bacteroides</taxon>
    </lineage>
</organism>
<dbReference type="STRING" id="871325.SAMN05444349_13248"/>
<dbReference type="AlphaFoldDB" id="A0A1M5FAW1"/>
<feature type="non-terminal residue" evidence="2">
    <location>
        <position position="1"/>
    </location>
</feature>
<dbReference type="Proteomes" id="UP000184436">
    <property type="component" value="Unassembled WGS sequence"/>
</dbReference>
<name>A0A1M5FAW1_9BACE</name>
<protein>
    <submittedName>
        <fullName evidence="2">Uncharacterized protein</fullName>
    </submittedName>
</protein>
<accession>A0A1M5FAW1</accession>
<proteinExistence type="predicted"/>
<reference evidence="2 3" key="1">
    <citation type="submission" date="2016-11" db="EMBL/GenBank/DDBJ databases">
        <authorList>
            <person name="Jaros S."/>
            <person name="Januszkiewicz K."/>
            <person name="Wedrychowicz H."/>
        </authorList>
    </citation>
    <scope>NUCLEOTIDE SEQUENCE [LARGE SCALE GENOMIC DNA]</scope>
    <source>
        <strain evidence="2 3">DSM 26883</strain>
    </source>
</reference>
<evidence type="ECO:0000313" key="2">
    <source>
        <dbReference type="EMBL" id="SHF88743.1"/>
    </source>
</evidence>
<evidence type="ECO:0000313" key="3">
    <source>
        <dbReference type="Proteomes" id="UP000184436"/>
    </source>
</evidence>
<dbReference type="EMBL" id="FQVD01000032">
    <property type="protein sequence ID" value="SHF74437.1"/>
    <property type="molecule type" value="Genomic_DNA"/>
</dbReference>
<keyword evidence="3" id="KW-1185">Reference proteome</keyword>